<gene>
    <name evidence="1" type="ORF">HMPREF9453_00966</name>
</gene>
<dbReference type="PATRIC" id="fig|742743.3.peg.991"/>
<reference evidence="1 2" key="1">
    <citation type="submission" date="2011-11" db="EMBL/GenBank/DDBJ databases">
        <title>The Genome Sequence of Dialister succinatiphilus YIT 11850.</title>
        <authorList>
            <consortium name="The Broad Institute Genome Sequencing Platform"/>
            <person name="Earl A."/>
            <person name="Ward D."/>
            <person name="Feldgarden M."/>
            <person name="Gevers D."/>
            <person name="Morotomi M."/>
            <person name="Young S.K."/>
            <person name="Zeng Q."/>
            <person name="Gargeya S."/>
            <person name="Fitzgerald M."/>
            <person name="Haas B."/>
            <person name="Abouelleil A."/>
            <person name="Alvarado L."/>
            <person name="Arachchi H.M."/>
            <person name="Berlin A."/>
            <person name="Brown A."/>
            <person name="Chapman S.B."/>
            <person name="Dunbar C."/>
            <person name="Gearin G."/>
            <person name="Goldberg J."/>
            <person name="Griggs A."/>
            <person name="Gujja S."/>
            <person name="Heiman D."/>
            <person name="Howarth C."/>
            <person name="Lui A."/>
            <person name="MacDonald P.J.P."/>
            <person name="Montmayeur A."/>
            <person name="Murphy C."/>
            <person name="Neiman D."/>
            <person name="Pearson M."/>
            <person name="Priest M."/>
            <person name="Roberts A."/>
            <person name="Saif S."/>
            <person name="Shea T."/>
            <person name="Sisk P."/>
            <person name="Stolte C."/>
            <person name="Sykes S."/>
            <person name="Wortman J."/>
            <person name="Nusbaum C."/>
            <person name="Birren B."/>
        </authorList>
    </citation>
    <scope>NUCLEOTIDE SEQUENCE [LARGE SCALE GENOMIC DNA]</scope>
    <source>
        <strain evidence="1 2">YIT 11850</strain>
    </source>
</reference>
<dbReference type="EMBL" id="ADLT01000021">
    <property type="protein sequence ID" value="EHO63125.1"/>
    <property type="molecule type" value="Genomic_DNA"/>
</dbReference>
<dbReference type="AlphaFoldDB" id="H1D028"/>
<accession>H1D028</accession>
<protein>
    <submittedName>
        <fullName evidence="1">Uncharacterized protein</fullName>
    </submittedName>
</protein>
<comment type="caution">
    <text evidence="1">The sequence shown here is derived from an EMBL/GenBank/DDBJ whole genome shotgun (WGS) entry which is preliminary data.</text>
</comment>
<proteinExistence type="predicted"/>
<sequence length="39" mass="4532">MMRLASVNAGMAYDVFGWSYYYGFGYFCCARDESRSLSR</sequence>
<name>H1D028_9FIRM</name>
<evidence type="ECO:0000313" key="1">
    <source>
        <dbReference type="EMBL" id="EHO63125.1"/>
    </source>
</evidence>
<dbReference type="HOGENOM" id="CLU_3308631_0_0_9"/>
<evidence type="ECO:0000313" key="2">
    <source>
        <dbReference type="Proteomes" id="UP000003277"/>
    </source>
</evidence>
<organism evidence="1 2">
    <name type="scientific">Dialister succinatiphilus YIT 11850</name>
    <dbReference type="NCBI Taxonomy" id="742743"/>
    <lineage>
        <taxon>Bacteria</taxon>
        <taxon>Bacillati</taxon>
        <taxon>Bacillota</taxon>
        <taxon>Negativicutes</taxon>
        <taxon>Veillonellales</taxon>
        <taxon>Veillonellaceae</taxon>
        <taxon>Dialister</taxon>
    </lineage>
</organism>
<keyword evidence="2" id="KW-1185">Reference proteome</keyword>
<dbReference type="Proteomes" id="UP000003277">
    <property type="component" value="Unassembled WGS sequence"/>
</dbReference>